<evidence type="ECO:0000256" key="1">
    <source>
        <dbReference type="SAM" id="MobiDB-lite"/>
    </source>
</evidence>
<evidence type="ECO:0000313" key="4">
    <source>
        <dbReference type="Proteomes" id="UP001170310"/>
    </source>
</evidence>
<protein>
    <submittedName>
        <fullName evidence="3">Zinc-ribbon domain-containing protein</fullName>
    </submittedName>
</protein>
<dbReference type="AlphaFoldDB" id="A0AAW7YUX6"/>
<accession>A0AAW7YUX6</accession>
<evidence type="ECO:0000259" key="2">
    <source>
        <dbReference type="Pfam" id="PF13240"/>
    </source>
</evidence>
<feature type="domain" description="Zinc-ribbon" evidence="2">
    <location>
        <begin position="3"/>
        <end position="25"/>
    </location>
</feature>
<name>A0AAW7YUX6_9STAP</name>
<feature type="compositionally biased region" description="Low complexity" evidence="1">
    <location>
        <begin position="31"/>
        <end position="47"/>
    </location>
</feature>
<comment type="caution">
    <text evidence="3">The sequence shown here is derived from an EMBL/GenBank/DDBJ whole genome shotgun (WGS) entry which is preliminary data.</text>
</comment>
<dbReference type="Proteomes" id="UP001170310">
    <property type="component" value="Unassembled WGS sequence"/>
</dbReference>
<dbReference type="EMBL" id="JAUOQO010000474">
    <property type="protein sequence ID" value="MDO6575300.1"/>
    <property type="molecule type" value="Genomic_DNA"/>
</dbReference>
<reference evidence="3" key="1">
    <citation type="submission" date="2023-07" db="EMBL/GenBank/DDBJ databases">
        <title>Genome content predicts the carbon catabolic preferences of heterotrophic bacteria.</title>
        <authorList>
            <person name="Gralka M."/>
        </authorList>
    </citation>
    <scope>NUCLEOTIDE SEQUENCE</scope>
    <source>
        <strain evidence="3">E2R20</strain>
    </source>
</reference>
<organism evidence="3 4">
    <name type="scientific">Staphylococcus pasteuri_A</name>
    <dbReference type="NCBI Taxonomy" id="3062664"/>
    <lineage>
        <taxon>Bacteria</taxon>
        <taxon>Bacillati</taxon>
        <taxon>Bacillota</taxon>
        <taxon>Bacilli</taxon>
        <taxon>Bacillales</taxon>
        <taxon>Staphylococcaceae</taxon>
        <taxon>Staphylococcus</taxon>
    </lineage>
</organism>
<keyword evidence="4" id="KW-1185">Reference proteome</keyword>
<feature type="region of interest" description="Disordered" evidence="1">
    <location>
        <begin position="28"/>
        <end position="47"/>
    </location>
</feature>
<dbReference type="Pfam" id="PF13240">
    <property type="entry name" value="Zn_Ribbon_1"/>
    <property type="match status" value="1"/>
</dbReference>
<proteinExistence type="predicted"/>
<evidence type="ECO:0000313" key="3">
    <source>
        <dbReference type="EMBL" id="MDO6575300.1"/>
    </source>
</evidence>
<sequence length="47" mass="5181">MKYCSNCGKPLRQDVKICTNCGAPVNASQDSQLNSHNHTHSQQHNQG</sequence>
<dbReference type="RefSeq" id="WP_303522320.1">
    <property type="nucleotide sequence ID" value="NZ_JAUOQO010000474.1"/>
</dbReference>
<feature type="non-terminal residue" evidence="3">
    <location>
        <position position="47"/>
    </location>
</feature>
<dbReference type="InterPro" id="IPR026870">
    <property type="entry name" value="Zinc_ribbon_dom"/>
</dbReference>
<gene>
    <name evidence="3" type="ORF">Q4528_14385</name>
</gene>